<proteinExistence type="predicted"/>
<keyword evidence="4" id="KW-1185">Reference proteome</keyword>
<feature type="domain" description="CAAX prenyl protease 2/Lysostaphin resistance protein A-like" evidence="2">
    <location>
        <begin position="100"/>
        <end position="183"/>
    </location>
</feature>
<dbReference type="Pfam" id="PF02517">
    <property type="entry name" value="Rce1-like"/>
    <property type="match status" value="1"/>
</dbReference>
<name>A0A024P2V2_9BACI</name>
<organism evidence="3 4">
    <name type="scientific">Halobacillus karajensis</name>
    <dbReference type="NCBI Taxonomy" id="195088"/>
    <lineage>
        <taxon>Bacteria</taxon>
        <taxon>Bacillati</taxon>
        <taxon>Bacillota</taxon>
        <taxon>Bacilli</taxon>
        <taxon>Bacillales</taxon>
        <taxon>Bacillaceae</taxon>
        <taxon>Halobacillus</taxon>
    </lineage>
</organism>
<feature type="transmembrane region" description="Helical" evidence="1">
    <location>
        <begin position="170"/>
        <end position="188"/>
    </location>
</feature>
<dbReference type="GO" id="GO:0080120">
    <property type="term" value="P:CAAX-box protein maturation"/>
    <property type="evidence" value="ECO:0007669"/>
    <property type="project" value="UniProtKB-ARBA"/>
</dbReference>
<feature type="transmembrane region" description="Helical" evidence="1">
    <location>
        <begin position="20"/>
        <end position="39"/>
    </location>
</feature>
<dbReference type="GO" id="GO:0004175">
    <property type="term" value="F:endopeptidase activity"/>
    <property type="evidence" value="ECO:0007669"/>
    <property type="project" value="UniProtKB-ARBA"/>
</dbReference>
<protein>
    <submittedName>
        <fullName evidence="3">CAAX amino terminal protease self-immunity</fullName>
    </submittedName>
</protein>
<keyword evidence="3" id="KW-0378">Hydrolase</keyword>
<feature type="transmembrane region" description="Helical" evidence="1">
    <location>
        <begin position="148"/>
        <end position="164"/>
    </location>
</feature>
<dbReference type="EMBL" id="CCDI010000001">
    <property type="protein sequence ID" value="CDQ21927.1"/>
    <property type="molecule type" value="Genomic_DNA"/>
</dbReference>
<reference evidence="3 4" key="2">
    <citation type="submission" date="2014-05" db="EMBL/GenBank/DDBJ databases">
        <title>Draft genome sequence of Halobacillus karajensis HK-03.</title>
        <authorList>
            <person name="Khelaifia S."/>
            <person name="Croce O."/>
            <person name="Lagier J.C."/>
            <person name="Raoult D."/>
        </authorList>
    </citation>
    <scope>NUCLEOTIDE SEQUENCE [LARGE SCALE GENOMIC DNA]</scope>
    <source>
        <strain evidence="3 4">HD-03</strain>
    </source>
</reference>
<keyword evidence="3" id="KW-0645">Protease</keyword>
<comment type="caution">
    <text evidence="3">The sequence shown here is derived from an EMBL/GenBank/DDBJ whole genome shotgun (WGS) entry which is preliminary data.</text>
</comment>
<keyword evidence="1" id="KW-1133">Transmembrane helix</keyword>
<accession>A0A024P2V2</accession>
<feature type="transmembrane region" description="Helical" evidence="1">
    <location>
        <begin position="100"/>
        <end position="119"/>
    </location>
</feature>
<keyword evidence="1" id="KW-0472">Membrane</keyword>
<dbReference type="AlphaFoldDB" id="A0A024P2V2"/>
<dbReference type="GO" id="GO:0006508">
    <property type="term" value="P:proteolysis"/>
    <property type="evidence" value="ECO:0007669"/>
    <property type="project" value="UniProtKB-KW"/>
</dbReference>
<feature type="transmembrane region" description="Helical" evidence="1">
    <location>
        <begin position="59"/>
        <end position="79"/>
    </location>
</feature>
<evidence type="ECO:0000256" key="1">
    <source>
        <dbReference type="SAM" id="Phobius"/>
    </source>
</evidence>
<reference evidence="4" key="1">
    <citation type="submission" date="2014-03" db="EMBL/GenBank/DDBJ databases">
        <authorList>
            <person name="Urmite Genomes U."/>
        </authorList>
    </citation>
    <scope>NUCLEOTIDE SEQUENCE [LARGE SCALE GENOMIC DNA]</scope>
    <source>
        <strain evidence="4">HD-03</strain>
    </source>
</reference>
<dbReference type="RefSeq" id="WP_035504845.1">
    <property type="nucleotide sequence ID" value="NZ_CCDH010000002.1"/>
</dbReference>
<evidence type="ECO:0000313" key="4">
    <source>
        <dbReference type="Proteomes" id="UP000028868"/>
    </source>
</evidence>
<gene>
    <name evidence="3" type="ORF">BN983_00123</name>
</gene>
<dbReference type="InterPro" id="IPR003675">
    <property type="entry name" value="Rce1/LyrA-like_dom"/>
</dbReference>
<evidence type="ECO:0000313" key="3">
    <source>
        <dbReference type="EMBL" id="CDQ21927.1"/>
    </source>
</evidence>
<sequence>MKPKSQSEVILQMNDREITIQLILTQVIILTLAIIGSVFLFDSFWSGWSRQLVYDSKQIFLYGALPGLLVLFIDIFLLYRLPRRMYDDGGINVKVFKNRSIISIIGITLLVAVSEEMLFRGVLHAEFGYIIASVLFAIMHIRYLTKMVLFISVLFVSFFIGYMYEMTGSLLVTITAHFIIDVVLAFWIRFGKWGGTDE</sequence>
<keyword evidence="1" id="KW-0812">Transmembrane</keyword>
<dbReference type="Proteomes" id="UP000028868">
    <property type="component" value="Unassembled WGS sequence"/>
</dbReference>
<evidence type="ECO:0000259" key="2">
    <source>
        <dbReference type="Pfam" id="PF02517"/>
    </source>
</evidence>